<dbReference type="EMBL" id="QMRA01000142">
    <property type="protein sequence ID" value="RLE51931.1"/>
    <property type="molecule type" value="Genomic_DNA"/>
</dbReference>
<dbReference type="Gene3D" id="2.60.40.4070">
    <property type="match status" value="1"/>
</dbReference>
<evidence type="ECO:0000259" key="1">
    <source>
        <dbReference type="Pfam" id="PF13860"/>
    </source>
</evidence>
<dbReference type="AlphaFoldDB" id="A0A497EY40"/>
<dbReference type="InterPro" id="IPR026444">
    <property type="entry name" value="Secre_tail"/>
</dbReference>
<accession>A0A497EY40</accession>
<dbReference type="Proteomes" id="UP000269499">
    <property type="component" value="Unassembled WGS sequence"/>
</dbReference>
<evidence type="ECO:0000313" key="3">
    <source>
        <dbReference type="Proteomes" id="UP000269499"/>
    </source>
</evidence>
<name>A0A497EY40_9CREN</name>
<protein>
    <recommendedName>
        <fullName evidence="1">FlgD/Vpr Ig-like domain-containing protein</fullName>
    </recommendedName>
</protein>
<reference evidence="2 3" key="1">
    <citation type="submission" date="2018-06" db="EMBL/GenBank/DDBJ databases">
        <title>Extensive metabolic versatility and redundancy in microbially diverse, dynamic hydrothermal sediments.</title>
        <authorList>
            <person name="Dombrowski N."/>
            <person name="Teske A."/>
            <person name="Baker B.J."/>
        </authorList>
    </citation>
    <scope>NUCLEOTIDE SEQUENCE [LARGE SCALE GENOMIC DNA]</scope>
    <source>
        <strain evidence="2">B20_G2</strain>
    </source>
</reference>
<gene>
    <name evidence="2" type="ORF">DRJ26_05260</name>
</gene>
<proteinExistence type="predicted"/>
<dbReference type="NCBIfam" id="TIGR04183">
    <property type="entry name" value="Por_Secre_tail"/>
    <property type="match status" value="1"/>
</dbReference>
<dbReference type="InterPro" id="IPR025965">
    <property type="entry name" value="FlgD/Vpr_Ig-like"/>
</dbReference>
<sequence>MRKTMLLLGLWVIFVPVFGYQLKGIVIGGTSAASSSNYKLWGFIGLGTAATGVIGVEEQSFQQPRFFYLFQNQPNPVISGTYIEYALPKTANVTLTVYDMAGRTIRRLVAGTQKAGVYRIYWNGTDDTGKEVPAGIYFYHMEAGNFKATRKLAIIR</sequence>
<dbReference type="Pfam" id="PF13860">
    <property type="entry name" value="FlgD_ig"/>
    <property type="match status" value="1"/>
</dbReference>
<evidence type="ECO:0000313" key="2">
    <source>
        <dbReference type="EMBL" id="RLE51931.1"/>
    </source>
</evidence>
<feature type="domain" description="FlgD/Vpr Ig-like" evidence="1">
    <location>
        <begin position="83"/>
        <end position="144"/>
    </location>
</feature>
<comment type="caution">
    <text evidence="2">The sequence shown here is derived from an EMBL/GenBank/DDBJ whole genome shotgun (WGS) entry which is preliminary data.</text>
</comment>
<organism evidence="2 3">
    <name type="scientific">Thermoproteota archaeon</name>
    <dbReference type="NCBI Taxonomy" id="2056631"/>
    <lineage>
        <taxon>Archaea</taxon>
        <taxon>Thermoproteota</taxon>
    </lineage>
</organism>